<keyword evidence="2" id="KW-1185">Reference proteome</keyword>
<gene>
    <name evidence="1" type="ORF">CHU93_13640</name>
</gene>
<name>A0A255Y950_9SPHN</name>
<dbReference type="EMBL" id="NOXT01000121">
    <property type="protein sequence ID" value="OYQ25759.1"/>
    <property type="molecule type" value="Genomic_DNA"/>
</dbReference>
<evidence type="ECO:0000313" key="2">
    <source>
        <dbReference type="Proteomes" id="UP000216991"/>
    </source>
</evidence>
<sequence length="129" mass="14511">MREVGYRAELAQDDLIKSGAGGLSFQITVFAGHSIQCWLGIGPTEPDDFSDTDVFAFNKKYRFAKSYVRIGDTGIRSIMLEQDFLFDVTLPDAAVKIREILDIWERSSAYLKTAMRNPALLQDETPKAE</sequence>
<dbReference type="AlphaFoldDB" id="A0A255Y950"/>
<evidence type="ECO:0008006" key="3">
    <source>
        <dbReference type="Google" id="ProtNLM"/>
    </source>
</evidence>
<proteinExistence type="predicted"/>
<comment type="caution">
    <text evidence="1">The sequence shown here is derived from an EMBL/GenBank/DDBJ whole genome shotgun (WGS) entry which is preliminary data.</text>
</comment>
<protein>
    <recommendedName>
        <fullName evidence="3">YbjN domain-containing protein</fullName>
    </recommendedName>
</protein>
<accession>A0A255Y950</accession>
<dbReference type="Proteomes" id="UP000216991">
    <property type="component" value="Unassembled WGS sequence"/>
</dbReference>
<organism evidence="1 2">
    <name type="scientific">Sandarakinorhabdus cyanobacteriorum</name>
    <dbReference type="NCBI Taxonomy" id="1981098"/>
    <lineage>
        <taxon>Bacteria</taxon>
        <taxon>Pseudomonadati</taxon>
        <taxon>Pseudomonadota</taxon>
        <taxon>Alphaproteobacteria</taxon>
        <taxon>Sphingomonadales</taxon>
        <taxon>Sphingosinicellaceae</taxon>
        <taxon>Sandarakinorhabdus</taxon>
    </lineage>
</organism>
<evidence type="ECO:0000313" key="1">
    <source>
        <dbReference type="EMBL" id="OYQ25759.1"/>
    </source>
</evidence>
<reference evidence="1 2" key="1">
    <citation type="submission" date="2017-07" db="EMBL/GenBank/DDBJ databases">
        <title>Sandarakinorhabdus cyanobacteriorum sp. nov., a novel bacterium isolated from cyanobacterial aggregates in a eutrophic lake.</title>
        <authorList>
            <person name="Cai H."/>
        </authorList>
    </citation>
    <scope>NUCLEOTIDE SEQUENCE [LARGE SCALE GENOMIC DNA]</scope>
    <source>
        <strain evidence="1 2">TH057</strain>
    </source>
</reference>